<evidence type="ECO:0000313" key="3">
    <source>
        <dbReference type="RefSeq" id="XP_011637987.1"/>
    </source>
</evidence>
<protein>
    <submittedName>
        <fullName evidence="3">Uncharacterized protein LOC105427778 isoform X2</fullName>
    </submittedName>
</protein>
<reference evidence="3" key="1">
    <citation type="submission" date="2025-08" db="UniProtKB">
        <authorList>
            <consortium name="RefSeq"/>
        </authorList>
    </citation>
    <scope>IDENTIFICATION</scope>
</reference>
<keyword evidence="1" id="KW-0472">Membrane</keyword>
<dbReference type="Proteomes" id="UP000504615">
    <property type="component" value="Unplaced"/>
</dbReference>
<dbReference type="RefSeq" id="XP_011637987.1">
    <property type="nucleotide sequence ID" value="XM_011639685.1"/>
</dbReference>
<dbReference type="GeneID" id="105427778"/>
<gene>
    <name evidence="3" type="primary">LOC105427778</name>
</gene>
<dbReference type="AlphaFoldDB" id="A0A6I9W863"/>
<keyword evidence="1" id="KW-1133">Transmembrane helix</keyword>
<organism evidence="2 3">
    <name type="scientific">Pogonomyrmex barbatus</name>
    <name type="common">red harvester ant</name>
    <dbReference type="NCBI Taxonomy" id="144034"/>
    <lineage>
        <taxon>Eukaryota</taxon>
        <taxon>Metazoa</taxon>
        <taxon>Ecdysozoa</taxon>
        <taxon>Arthropoda</taxon>
        <taxon>Hexapoda</taxon>
        <taxon>Insecta</taxon>
        <taxon>Pterygota</taxon>
        <taxon>Neoptera</taxon>
        <taxon>Endopterygota</taxon>
        <taxon>Hymenoptera</taxon>
        <taxon>Apocrita</taxon>
        <taxon>Aculeata</taxon>
        <taxon>Formicoidea</taxon>
        <taxon>Formicidae</taxon>
        <taxon>Myrmicinae</taxon>
        <taxon>Pogonomyrmex</taxon>
    </lineage>
</organism>
<keyword evidence="1" id="KW-0812">Transmembrane</keyword>
<sequence>MDPILVDDMMHIQRLAFISSIRKDPLMKLIKAWKIMLTMILTMVPILIMILIPMVLILMNSIDVKVLNLVIKYPLQNMQKKQNLIVMLPMLDTESDENIKVHESFIEKLKNITMAAFNRKNSLANVVIL</sequence>
<accession>A0A6I9W863</accession>
<evidence type="ECO:0000313" key="2">
    <source>
        <dbReference type="Proteomes" id="UP000504615"/>
    </source>
</evidence>
<evidence type="ECO:0000256" key="1">
    <source>
        <dbReference type="SAM" id="Phobius"/>
    </source>
</evidence>
<keyword evidence="2" id="KW-1185">Reference proteome</keyword>
<name>A0A6I9W863_9HYME</name>
<feature type="transmembrane region" description="Helical" evidence="1">
    <location>
        <begin position="35"/>
        <end position="59"/>
    </location>
</feature>
<proteinExistence type="predicted"/>